<comment type="caution">
    <text evidence="2">The sequence shown here is derived from an EMBL/GenBank/DDBJ whole genome shotgun (WGS) entry which is preliminary data.</text>
</comment>
<name>A0A176JTL8_9BACT</name>
<dbReference type="OrthoDB" id="9813214at2"/>
<dbReference type="GO" id="GO:0016757">
    <property type="term" value="F:glycosyltransferase activity"/>
    <property type="evidence" value="ECO:0007669"/>
    <property type="project" value="TreeGrafter"/>
</dbReference>
<dbReference type="PATRIC" id="fig|1453497.3.peg.1287"/>
<dbReference type="Proteomes" id="UP000077339">
    <property type="component" value="Unassembled WGS sequence"/>
</dbReference>
<dbReference type="GO" id="GO:0009103">
    <property type="term" value="P:lipopolysaccharide biosynthetic process"/>
    <property type="evidence" value="ECO:0007669"/>
    <property type="project" value="TreeGrafter"/>
</dbReference>
<dbReference type="AlphaFoldDB" id="A0A176JTL8"/>
<dbReference type="STRING" id="1453497.AT15_06440"/>
<keyword evidence="3" id="KW-1185">Reference proteome</keyword>
<dbReference type="RefSeq" id="WP_068349203.1">
    <property type="nucleotide sequence ID" value="NZ_JFHK01000033.1"/>
</dbReference>
<gene>
    <name evidence="2" type="ORF">AT15_06440</name>
</gene>
<proteinExistence type="predicted"/>
<evidence type="ECO:0000313" key="2">
    <source>
        <dbReference type="EMBL" id="OAA26592.1"/>
    </source>
</evidence>
<accession>A0A176JTL8</accession>
<dbReference type="PANTHER" id="PTHR46401">
    <property type="entry name" value="GLYCOSYLTRANSFERASE WBBK-RELATED"/>
    <property type="match status" value="1"/>
</dbReference>
<reference evidence="2 3" key="1">
    <citation type="submission" date="2014-02" db="EMBL/GenBank/DDBJ databases">
        <title>Kosmotoga genome sequencing.</title>
        <authorList>
            <person name="Pollo S.M."/>
            <person name="Charchuk R."/>
            <person name="Nesbo C.L."/>
        </authorList>
    </citation>
    <scope>NUCLEOTIDE SEQUENCE [LARGE SCALE GENOMIC DNA]</scope>
    <source>
        <strain evidence="2 3">S304</strain>
    </source>
</reference>
<dbReference type="Gene3D" id="3.40.50.2000">
    <property type="entry name" value="Glycogen Phosphorylase B"/>
    <property type="match status" value="2"/>
</dbReference>
<dbReference type="PANTHER" id="PTHR46401:SF2">
    <property type="entry name" value="GLYCOSYLTRANSFERASE WBBK-RELATED"/>
    <property type="match status" value="1"/>
</dbReference>
<dbReference type="SUPFAM" id="SSF53756">
    <property type="entry name" value="UDP-Glycosyltransferase/glycogen phosphorylase"/>
    <property type="match status" value="1"/>
</dbReference>
<evidence type="ECO:0008006" key="4">
    <source>
        <dbReference type="Google" id="ProtNLM"/>
    </source>
</evidence>
<keyword evidence="1" id="KW-0808">Transferase</keyword>
<organism evidence="2 3">
    <name type="scientific">Kosmotoga arenicorallina S304</name>
    <dbReference type="NCBI Taxonomy" id="1453497"/>
    <lineage>
        <taxon>Bacteria</taxon>
        <taxon>Thermotogati</taxon>
        <taxon>Thermotogota</taxon>
        <taxon>Thermotogae</taxon>
        <taxon>Kosmotogales</taxon>
        <taxon>Kosmotogaceae</taxon>
        <taxon>Kosmotoga</taxon>
    </lineage>
</organism>
<evidence type="ECO:0000313" key="3">
    <source>
        <dbReference type="Proteomes" id="UP000077339"/>
    </source>
</evidence>
<protein>
    <recommendedName>
        <fullName evidence="4">Glycosyltransferase subfamily 4-like N-terminal domain-containing protein</fullName>
    </recommendedName>
</protein>
<dbReference type="EMBL" id="JFHK01000033">
    <property type="protein sequence ID" value="OAA26592.1"/>
    <property type="molecule type" value="Genomic_DNA"/>
</dbReference>
<evidence type="ECO:0000256" key="1">
    <source>
        <dbReference type="ARBA" id="ARBA00022679"/>
    </source>
</evidence>
<sequence>MKIAVVGFLHQREDKRVMRTVRALSNLGEVTYLYWTEKKENSCSSNGVKYVPFLHKIQRGHPLREWNSRKKHEYEMINHLINHEFDIAYLHHYATTRTLAPYKALKKKGTTIITDFHEYVPEEYLFGTLIIPRFFKNKMGNYLYKALLKLSDGVIFVSKYMQKNALKSEPDLKSLWIPNYGNFTINPHKKNERRREIVFIGKIQRRMEKEINIIKKLLKNSFEFTILGGRSDFCTEKTNIIPFVPYEEMISYITKSAFALISYDVKDEKGRSLLNYIYSQPNKFYDSICAGTPVILDKRFEEMRSIVERDNTGLIIDRNNIEEASKLILNTWENGSKYNALLKNISERQEHYCWDERKEEQFLSFVSNTHKEAKKR</sequence>